<organism evidence="2 3">
    <name type="scientific">Penicillium bovifimosum</name>
    <dbReference type="NCBI Taxonomy" id="126998"/>
    <lineage>
        <taxon>Eukaryota</taxon>
        <taxon>Fungi</taxon>
        <taxon>Dikarya</taxon>
        <taxon>Ascomycota</taxon>
        <taxon>Pezizomycotina</taxon>
        <taxon>Eurotiomycetes</taxon>
        <taxon>Eurotiomycetidae</taxon>
        <taxon>Eurotiales</taxon>
        <taxon>Aspergillaceae</taxon>
        <taxon>Penicillium</taxon>
    </lineage>
</organism>
<sequence>MDMMPGPEYKLRASKRSHDTSFQAPAQEDGYSTSTSLGTEDISAEVRRLKIKEENRRKKENPKAGMRKRESLVSNDSASAAVNRPRTKQLKVEHVRKREGDLEPEMGRIL</sequence>
<keyword evidence="3" id="KW-1185">Reference proteome</keyword>
<accession>A0A9W9H133</accession>
<dbReference type="Proteomes" id="UP001149079">
    <property type="component" value="Unassembled WGS sequence"/>
</dbReference>
<dbReference type="RefSeq" id="XP_056522435.1">
    <property type="nucleotide sequence ID" value="XM_056665485.1"/>
</dbReference>
<feature type="compositionally biased region" description="Basic and acidic residues" evidence="1">
    <location>
        <begin position="44"/>
        <end position="57"/>
    </location>
</feature>
<feature type="compositionally biased region" description="Polar residues" evidence="1">
    <location>
        <begin position="20"/>
        <end position="38"/>
    </location>
</feature>
<dbReference type="EMBL" id="JAPQKL010000004">
    <property type="protein sequence ID" value="KAJ5135463.1"/>
    <property type="molecule type" value="Genomic_DNA"/>
</dbReference>
<gene>
    <name evidence="2" type="ORF">N7515_004741</name>
</gene>
<reference evidence="2" key="2">
    <citation type="journal article" date="2023" name="IMA Fungus">
        <title>Comparative genomic study of the Penicillium genus elucidates a diverse pangenome and 15 lateral gene transfer events.</title>
        <authorList>
            <person name="Petersen C."/>
            <person name="Sorensen T."/>
            <person name="Nielsen M.R."/>
            <person name="Sondergaard T.E."/>
            <person name="Sorensen J.L."/>
            <person name="Fitzpatrick D.A."/>
            <person name="Frisvad J.C."/>
            <person name="Nielsen K.L."/>
        </authorList>
    </citation>
    <scope>NUCLEOTIDE SEQUENCE</scope>
    <source>
        <strain evidence="2">IBT 22155</strain>
    </source>
</reference>
<evidence type="ECO:0000313" key="3">
    <source>
        <dbReference type="Proteomes" id="UP001149079"/>
    </source>
</evidence>
<proteinExistence type="predicted"/>
<dbReference type="OrthoDB" id="4509809at2759"/>
<protein>
    <submittedName>
        <fullName evidence="2">Uncharacterized protein</fullName>
    </submittedName>
</protein>
<reference evidence="2" key="1">
    <citation type="submission" date="2022-11" db="EMBL/GenBank/DDBJ databases">
        <authorList>
            <person name="Petersen C."/>
        </authorList>
    </citation>
    <scope>NUCLEOTIDE SEQUENCE</scope>
    <source>
        <strain evidence="2">IBT 22155</strain>
    </source>
</reference>
<dbReference type="GeneID" id="81404655"/>
<dbReference type="AlphaFoldDB" id="A0A9W9H133"/>
<evidence type="ECO:0000256" key="1">
    <source>
        <dbReference type="SAM" id="MobiDB-lite"/>
    </source>
</evidence>
<name>A0A9W9H133_9EURO</name>
<feature type="region of interest" description="Disordered" evidence="1">
    <location>
        <begin position="1"/>
        <end position="110"/>
    </location>
</feature>
<evidence type="ECO:0000313" key="2">
    <source>
        <dbReference type="EMBL" id="KAJ5135463.1"/>
    </source>
</evidence>
<feature type="compositionally biased region" description="Basic and acidic residues" evidence="1">
    <location>
        <begin position="90"/>
        <end position="101"/>
    </location>
</feature>
<comment type="caution">
    <text evidence="2">The sequence shown here is derived from an EMBL/GenBank/DDBJ whole genome shotgun (WGS) entry which is preliminary data.</text>
</comment>